<evidence type="ECO:0000256" key="10">
    <source>
        <dbReference type="ARBA" id="ARBA00060965"/>
    </source>
</evidence>
<keyword evidence="5 11" id="KW-0067">ATP-binding</keyword>
<dbReference type="InterPro" id="IPR054608">
    <property type="entry name" value="SYY-like_C"/>
</dbReference>
<evidence type="ECO:0000256" key="3">
    <source>
        <dbReference type="ARBA" id="ARBA00022598"/>
    </source>
</evidence>
<dbReference type="Pfam" id="PF00579">
    <property type="entry name" value="tRNA-synt_1b"/>
    <property type="match status" value="1"/>
</dbReference>
<reference evidence="14 15" key="1">
    <citation type="submission" date="2016-01" db="EMBL/GenBank/DDBJ databases">
        <authorList>
            <person name="Oliw E.H."/>
        </authorList>
    </citation>
    <scope>NUCLEOTIDE SEQUENCE [LARGE SCALE GENOMIC DNA]</scope>
    <source>
        <strain evidence="14 15">Zutra 3-1</strain>
    </source>
</reference>
<keyword evidence="3 11" id="KW-0436">Ligase</keyword>
<feature type="binding site" evidence="11">
    <location>
        <position position="39"/>
    </location>
    <ligand>
        <name>L-tyrosine</name>
        <dbReference type="ChEBI" id="CHEBI:58315"/>
    </ligand>
</feature>
<keyword evidence="4 11" id="KW-0547">Nucleotide-binding</keyword>
<dbReference type="Gene3D" id="3.40.50.620">
    <property type="entry name" value="HUPs"/>
    <property type="match status" value="1"/>
</dbReference>
<dbReference type="SUPFAM" id="SSF52374">
    <property type="entry name" value="Nucleotidylyl transferase"/>
    <property type="match status" value="1"/>
</dbReference>
<feature type="domain" description="Tyrosine--tRNA ligase SYY-like C-terminal" evidence="13">
    <location>
        <begin position="340"/>
        <end position="414"/>
    </location>
</feature>
<dbReference type="InterPro" id="IPR002307">
    <property type="entry name" value="Tyr-tRNA-ligase"/>
</dbReference>
<dbReference type="GO" id="GO:0004831">
    <property type="term" value="F:tyrosine-tRNA ligase activity"/>
    <property type="evidence" value="ECO:0007669"/>
    <property type="project" value="UniProtKB-UniRule"/>
</dbReference>
<evidence type="ECO:0000256" key="1">
    <source>
        <dbReference type="ARBA" id="ARBA00004496"/>
    </source>
</evidence>
<dbReference type="PANTHER" id="PTHR11766">
    <property type="entry name" value="TYROSYL-TRNA SYNTHETASE"/>
    <property type="match status" value="1"/>
</dbReference>
<dbReference type="Proteomes" id="UP000191987">
    <property type="component" value="Unassembled WGS sequence"/>
</dbReference>
<evidence type="ECO:0000313" key="15">
    <source>
        <dbReference type="Proteomes" id="UP000191987"/>
    </source>
</evidence>
<dbReference type="NCBIfam" id="TIGR00234">
    <property type="entry name" value="tyrS"/>
    <property type="match status" value="1"/>
</dbReference>
<feature type="binding site" evidence="11">
    <location>
        <position position="176"/>
    </location>
    <ligand>
        <name>L-tyrosine</name>
        <dbReference type="ChEBI" id="CHEBI:58315"/>
    </ligand>
</feature>
<keyword evidence="2 11" id="KW-0963">Cytoplasm</keyword>
<evidence type="ECO:0000256" key="9">
    <source>
        <dbReference type="ARBA" id="ARBA00048248"/>
    </source>
</evidence>
<dbReference type="FunFam" id="3.40.50.620:FF:000008">
    <property type="entry name" value="Tyrosine--tRNA ligase"/>
    <property type="match status" value="1"/>
</dbReference>
<dbReference type="PANTHER" id="PTHR11766:SF0">
    <property type="entry name" value="TYROSINE--TRNA LIGASE, MITOCHONDRIAL"/>
    <property type="match status" value="1"/>
</dbReference>
<dbReference type="Gene3D" id="3.10.290.10">
    <property type="entry name" value="RNA-binding S4 domain"/>
    <property type="match status" value="1"/>
</dbReference>
<dbReference type="AlphaFoldDB" id="A0A1S7P5R0"/>
<proteinExistence type="inferred from homology"/>
<dbReference type="Pfam" id="PF22421">
    <property type="entry name" value="SYY_C-terminal"/>
    <property type="match status" value="1"/>
</dbReference>
<evidence type="ECO:0000256" key="5">
    <source>
        <dbReference type="ARBA" id="ARBA00022840"/>
    </source>
</evidence>
<dbReference type="RefSeq" id="WP_059760342.1">
    <property type="nucleotide sequence ID" value="NZ_LT009748.1"/>
</dbReference>
<evidence type="ECO:0000256" key="6">
    <source>
        <dbReference type="ARBA" id="ARBA00022884"/>
    </source>
</evidence>
<evidence type="ECO:0000259" key="13">
    <source>
        <dbReference type="Pfam" id="PF22421"/>
    </source>
</evidence>
<dbReference type="GO" id="GO:0003723">
    <property type="term" value="F:RNA binding"/>
    <property type="evidence" value="ECO:0007669"/>
    <property type="project" value="UniProtKB-KW"/>
</dbReference>
<dbReference type="PRINTS" id="PR01040">
    <property type="entry name" value="TRNASYNTHTYR"/>
</dbReference>
<feature type="short sequence motif" description="'KMSKS' region" evidence="11">
    <location>
        <begin position="236"/>
        <end position="240"/>
    </location>
</feature>
<name>A0A1S7P5R0_9HYPH</name>
<feature type="binding site" evidence="11">
    <location>
        <position position="239"/>
    </location>
    <ligand>
        <name>ATP</name>
        <dbReference type="ChEBI" id="CHEBI:30616"/>
    </ligand>
</feature>
<dbReference type="FunFam" id="1.10.240.10:FF:000001">
    <property type="entry name" value="Tyrosine--tRNA ligase"/>
    <property type="match status" value="1"/>
</dbReference>
<dbReference type="GO" id="GO:0005829">
    <property type="term" value="C:cytosol"/>
    <property type="evidence" value="ECO:0007669"/>
    <property type="project" value="TreeGrafter"/>
</dbReference>
<comment type="subunit">
    <text evidence="11">Homodimer.</text>
</comment>
<comment type="function">
    <text evidence="11">Catalyzes the attachment of tyrosine to tRNA(Tyr) in a two-step reaction: tyrosine is first activated by ATP to form Tyr-AMP and then transferred to the acceptor end of tRNA(Tyr).</text>
</comment>
<keyword evidence="7 11" id="KW-0648">Protein biosynthesis</keyword>
<evidence type="ECO:0000256" key="2">
    <source>
        <dbReference type="ARBA" id="ARBA00022490"/>
    </source>
</evidence>
<gene>
    <name evidence="11 14" type="primary">tyrS</name>
    <name evidence="14" type="ORF">AGR7C_Cc110394</name>
</gene>
<dbReference type="GO" id="GO:0042803">
    <property type="term" value="F:protein homodimerization activity"/>
    <property type="evidence" value="ECO:0007669"/>
    <property type="project" value="UniProtKB-ARBA"/>
</dbReference>
<comment type="subcellular location">
    <subcellularLocation>
        <location evidence="1 11">Cytoplasm</location>
    </subcellularLocation>
</comment>
<feature type="binding site" evidence="11">
    <location>
        <position position="180"/>
    </location>
    <ligand>
        <name>L-tyrosine</name>
        <dbReference type="ChEBI" id="CHEBI:58315"/>
    </ligand>
</feature>
<dbReference type="GO" id="GO:0005524">
    <property type="term" value="F:ATP binding"/>
    <property type="evidence" value="ECO:0007669"/>
    <property type="project" value="UniProtKB-UniRule"/>
</dbReference>
<feature type="short sequence motif" description="'HIGH' region" evidence="11">
    <location>
        <begin position="44"/>
        <end position="53"/>
    </location>
</feature>
<keyword evidence="8 11" id="KW-0030">Aminoacyl-tRNA synthetase</keyword>
<accession>A0A1S7P5R0</accession>
<evidence type="ECO:0000313" key="14">
    <source>
        <dbReference type="EMBL" id="CUX16216.1"/>
    </source>
</evidence>
<dbReference type="GO" id="GO:0006437">
    <property type="term" value="P:tyrosyl-tRNA aminoacylation"/>
    <property type="evidence" value="ECO:0007669"/>
    <property type="project" value="UniProtKB-UniRule"/>
</dbReference>
<dbReference type="Gene3D" id="1.10.240.10">
    <property type="entry name" value="Tyrosyl-Transfer RNA Synthetase"/>
    <property type="match status" value="1"/>
</dbReference>
<evidence type="ECO:0000256" key="8">
    <source>
        <dbReference type="ARBA" id="ARBA00023146"/>
    </source>
</evidence>
<dbReference type="HAMAP" id="MF_02006">
    <property type="entry name" value="Tyr_tRNA_synth_type1"/>
    <property type="match status" value="1"/>
</dbReference>
<dbReference type="EC" id="6.1.1.1" evidence="11"/>
<dbReference type="InterPro" id="IPR024107">
    <property type="entry name" value="Tyr-tRNA-ligase_bac_1"/>
</dbReference>
<dbReference type="InterPro" id="IPR014729">
    <property type="entry name" value="Rossmann-like_a/b/a_fold"/>
</dbReference>
<dbReference type="EMBL" id="FBWG01000003">
    <property type="protein sequence ID" value="CUX16216.1"/>
    <property type="molecule type" value="Genomic_DNA"/>
</dbReference>
<sequence>MSRFKSDFLRTLDERGFIHQISDEAGLDELFAKETVTAYIGYDPTASSLHVGHLTQIMMLHWMQKTGHQPISLMGGGTGMVGDPSFKEEARKLMTIDMIEDNITSLKHVFANYLDYDRANNPALMINNADWLRGLNYLEFLRDVGRHFSVNRMLSFDSVKTRLDREQSLSFLEFNYMILQAYDFVELNQRTGCRLQMGGSDQWGNIINGIDLGHRMGTPQLYALTSPLLTTSSGAKMGKSASGAVWLNKDLLPVYDFWQYWRNTEDADVVRFAKLFTTLPMDEIARIAALGGSEINEAKKILATEVTAILHGRAAAEEAAETARKTFEEGALAENLPSIEVPTSELDAGLGVLSLIVRAGLAGSNGEARRHVQGGAVKINDIGVSDERQTVGSGEITGDGVIKLSVGKKKHVLVRPA</sequence>
<evidence type="ECO:0000256" key="4">
    <source>
        <dbReference type="ARBA" id="ARBA00022741"/>
    </source>
</evidence>
<dbReference type="SUPFAM" id="SSF55174">
    <property type="entry name" value="Alpha-L RNA-binding motif"/>
    <property type="match status" value="1"/>
</dbReference>
<dbReference type="InterPro" id="IPR024088">
    <property type="entry name" value="Tyr-tRNA-ligase_bac-type"/>
</dbReference>
<dbReference type="CDD" id="cd00165">
    <property type="entry name" value="S4"/>
    <property type="match status" value="1"/>
</dbReference>
<organism evidence="14 15">
    <name type="scientific">Agrobacterium deltaense Zutra 3/1</name>
    <dbReference type="NCBI Taxonomy" id="1183427"/>
    <lineage>
        <taxon>Bacteria</taxon>
        <taxon>Pseudomonadati</taxon>
        <taxon>Pseudomonadota</taxon>
        <taxon>Alphaproteobacteria</taxon>
        <taxon>Hyphomicrobiales</taxon>
        <taxon>Rhizobiaceae</taxon>
        <taxon>Rhizobium/Agrobacterium group</taxon>
        <taxon>Agrobacterium</taxon>
    </lineage>
</organism>
<evidence type="ECO:0000256" key="11">
    <source>
        <dbReference type="HAMAP-Rule" id="MF_02006"/>
    </source>
</evidence>
<comment type="similarity">
    <text evidence="10 11">Belongs to the class-I aminoacyl-tRNA synthetase family. TyrS type 1 subfamily.</text>
</comment>
<evidence type="ECO:0000256" key="12">
    <source>
        <dbReference type="PROSITE-ProRule" id="PRU00182"/>
    </source>
</evidence>
<evidence type="ECO:0000256" key="7">
    <source>
        <dbReference type="ARBA" id="ARBA00022917"/>
    </source>
</evidence>
<protein>
    <recommendedName>
        <fullName evidence="11">Tyrosine--tRNA ligase</fullName>
        <ecNumber evidence="11">6.1.1.1</ecNumber>
    </recommendedName>
    <alternativeName>
        <fullName evidence="11">Tyrosyl-tRNA synthetase</fullName>
        <shortName evidence="11">TyrRS</shortName>
    </alternativeName>
</protein>
<keyword evidence="6 12" id="KW-0694">RNA-binding</keyword>
<dbReference type="InterPro" id="IPR002305">
    <property type="entry name" value="aa-tRNA-synth_Ic"/>
</dbReference>
<dbReference type="InterPro" id="IPR036986">
    <property type="entry name" value="S4_RNA-bd_sf"/>
</dbReference>
<dbReference type="PROSITE" id="PS50889">
    <property type="entry name" value="S4"/>
    <property type="match status" value="1"/>
</dbReference>
<dbReference type="CDD" id="cd00805">
    <property type="entry name" value="TyrRS_core"/>
    <property type="match status" value="1"/>
</dbReference>
<comment type="catalytic activity">
    <reaction evidence="9 11">
        <text>tRNA(Tyr) + L-tyrosine + ATP = L-tyrosyl-tRNA(Tyr) + AMP + diphosphate + H(+)</text>
        <dbReference type="Rhea" id="RHEA:10220"/>
        <dbReference type="Rhea" id="RHEA-COMP:9706"/>
        <dbReference type="Rhea" id="RHEA-COMP:9707"/>
        <dbReference type="ChEBI" id="CHEBI:15378"/>
        <dbReference type="ChEBI" id="CHEBI:30616"/>
        <dbReference type="ChEBI" id="CHEBI:33019"/>
        <dbReference type="ChEBI" id="CHEBI:58315"/>
        <dbReference type="ChEBI" id="CHEBI:78442"/>
        <dbReference type="ChEBI" id="CHEBI:78536"/>
        <dbReference type="ChEBI" id="CHEBI:456215"/>
        <dbReference type="EC" id="6.1.1.1"/>
    </reaction>
</comment>